<reference evidence="2" key="1">
    <citation type="submission" date="2021-05" db="EMBL/GenBank/DDBJ databases">
        <authorList>
            <person name="Alioto T."/>
            <person name="Alioto T."/>
            <person name="Gomez Garrido J."/>
        </authorList>
    </citation>
    <scope>NUCLEOTIDE SEQUENCE</scope>
</reference>
<evidence type="ECO:0000256" key="1">
    <source>
        <dbReference type="SAM" id="MobiDB-lite"/>
    </source>
</evidence>
<dbReference type="EMBL" id="HBUF01516683">
    <property type="protein sequence ID" value="CAG6748002.1"/>
    <property type="molecule type" value="Transcribed_RNA"/>
</dbReference>
<sequence>MDQLHLRNLHLKIKYIMMRKRTQFNLIERFLEKIITLNNHLNLKIMFQAKKIPLKNNPKKVKKDMSHHSQTRKGIREENGLSLLDNRKIRKEYIRNLLT</sequence>
<dbReference type="AlphaFoldDB" id="A0A8D8XGL9"/>
<proteinExistence type="predicted"/>
<accession>A0A8D8XGL9</accession>
<organism evidence="2">
    <name type="scientific">Cacopsylla melanoneura</name>
    <dbReference type="NCBI Taxonomy" id="428564"/>
    <lineage>
        <taxon>Eukaryota</taxon>
        <taxon>Metazoa</taxon>
        <taxon>Ecdysozoa</taxon>
        <taxon>Arthropoda</taxon>
        <taxon>Hexapoda</taxon>
        <taxon>Insecta</taxon>
        <taxon>Pterygota</taxon>
        <taxon>Neoptera</taxon>
        <taxon>Paraneoptera</taxon>
        <taxon>Hemiptera</taxon>
        <taxon>Sternorrhyncha</taxon>
        <taxon>Psylloidea</taxon>
        <taxon>Psyllidae</taxon>
        <taxon>Psyllinae</taxon>
        <taxon>Cacopsylla</taxon>
    </lineage>
</organism>
<evidence type="ECO:0000313" key="2">
    <source>
        <dbReference type="EMBL" id="CAG6696463.1"/>
    </source>
</evidence>
<dbReference type="EMBL" id="HBUF01328771">
    <property type="protein sequence ID" value="CAG6696463.1"/>
    <property type="molecule type" value="Transcribed_RNA"/>
</dbReference>
<feature type="region of interest" description="Disordered" evidence="1">
    <location>
        <begin position="56"/>
        <end position="79"/>
    </location>
</feature>
<name>A0A8D8XGL9_9HEMI</name>
<protein>
    <submittedName>
        <fullName evidence="2">Uncharacterized protein</fullName>
    </submittedName>
</protein>